<dbReference type="PANTHER" id="PTHR11113:SF14">
    <property type="entry name" value="N-ACETYLGLUCOSAMINE-6-PHOSPHATE DEACETYLASE"/>
    <property type="match status" value="1"/>
</dbReference>
<feature type="active site" description="Proton donor/acceptor" evidence="10">
    <location>
        <position position="283"/>
    </location>
</feature>
<feature type="binding site" evidence="11">
    <location>
        <position position="260"/>
    </location>
    <ligand>
        <name>substrate</name>
    </ligand>
</feature>
<dbReference type="GO" id="GO:0008448">
    <property type="term" value="F:N-acetylglucosamine-6-phosphate deacetylase activity"/>
    <property type="evidence" value="ECO:0007669"/>
    <property type="project" value="UniProtKB-EC"/>
</dbReference>
<dbReference type="SUPFAM" id="SSF51338">
    <property type="entry name" value="Composite domain of metallo-dependent hydrolases"/>
    <property type="match status" value="1"/>
</dbReference>
<name>A0A7X0SGZ8_9BACL</name>
<evidence type="ECO:0000256" key="12">
    <source>
        <dbReference type="PIRSR" id="PIRSR038994-3"/>
    </source>
</evidence>
<keyword evidence="15" id="KW-1185">Reference proteome</keyword>
<feature type="binding site" evidence="12">
    <location>
        <position position="204"/>
    </location>
    <ligand>
        <name>Zn(2+)</name>
        <dbReference type="ChEBI" id="CHEBI:29105"/>
    </ligand>
</feature>
<dbReference type="PIRSF" id="PIRSF038994">
    <property type="entry name" value="NagA"/>
    <property type="match status" value="1"/>
</dbReference>
<evidence type="ECO:0000256" key="11">
    <source>
        <dbReference type="PIRSR" id="PIRSR038994-2"/>
    </source>
</evidence>
<reference evidence="14 15" key="1">
    <citation type="submission" date="2020-08" db="EMBL/GenBank/DDBJ databases">
        <title>Cohnella phylogeny.</title>
        <authorList>
            <person name="Dunlap C."/>
        </authorList>
    </citation>
    <scope>NUCLEOTIDE SEQUENCE [LARGE SCALE GENOMIC DNA]</scope>
    <source>
        <strain evidence="14 15">CBP 2801</strain>
    </source>
</reference>
<dbReference type="InterPro" id="IPR032466">
    <property type="entry name" value="Metal_Hydrolase"/>
</dbReference>
<keyword evidence="5 9" id="KW-0378">Hydrolase</keyword>
<dbReference type="EC" id="3.5.1.25" evidence="2"/>
<evidence type="ECO:0000313" key="15">
    <source>
        <dbReference type="Proteomes" id="UP000564644"/>
    </source>
</evidence>
<organism evidence="14 15">
    <name type="scientific">Cohnella zeiphila</name>
    <dbReference type="NCBI Taxonomy" id="2761120"/>
    <lineage>
        <taxon>Bacteria</taxon>
        <taxon>Bacillati</taxon>
        <taxon>Bacillota</taxon>
        <taxon>Bacilli</taxon>
        <taxon>Bacillales</taxon>
        <taxon>Paenibacillaceae</taxon>
        <taxon>Cohnella</taxon>
    </lineage>
</organism>
<evidence type="ECO:0000256" key="4">
    <source>
        <dbReference type="ARBA" id="ARBA00022723"/>
    </source>
</evidence>
<sequence>MKNEATFDLADARLYTPGAVLERGVLQVRGGRIAAAVPLQEWERNRDESVPVHDAAGANAIPGFVDVHVHGGGGYDFMTGNNGSLEEICLFHASKGTTALLATTVTAEHEELKVAVRMIVRAMKRGNRGTEVAGIHLEGPYLNPIRAGAQNPAHIRLADPDEIRDYWVLSEGTVRLVTLAPEREGGMEALRFFRERGVTVSIGHSDATLEETRAAVSAGASHITHLFNGMRPFHHREPGLAGAALMLPELAVEMICDGIHIHPDAVRYVWGTKRRDRIVLITDCMGPAGKPDGHYSFDGMAAAMRGGVLHLVNEDGTEGSLAGSTLTMDRSLRNVMSWTGASLEEVLPALTIHPARQAGLADRKGSLEPGKDADFVLLDDSCKVQQTWVRGIRA</sequence>
<feature type="binding site" evidence="12">
    <location>
        <position position="138"/>
    </location>
    <ligand>
        <name>Zn(2+)</name>
        <dbReference type="ChEBI" id="CHEBI:29105"/>
    </ligand>
</feature>
<dbReference type="InterPro" id="IPR003764">
    <property type="entry name" value="GlcNAc_6-P_deAcase"/>
</dbReference>
<evidence type="ECO:0000256" key="5">
    <source>
        <dbReference type="ARBA" id="ARBA00022801"/>
    </source>
</evidence>
<evidence type="ECO:0000256" key="6">
    <source>
        <dbReference type="ARBA" id="ARBA00023277"/>
    </source>
</evidence>
<evidence type="ECO:0000256" key="8">
    <source>
        <dbReference type="ARBA" id="ARBA00060590"/>
    </source>
</evidence>
<evidence type="ECO:0000259" key="13">
    <source>
        <dbReference type="Pfam" id="PF01979"/>
    </source>
</evidence>
<dbReference type="Pfam" id="PF01979">
    <property type="entry name" value="Amidohydro_1"/>
    <property type="match status" value="1"/>
</dbReference>
<dbReference type="InterPro" id="IPR006680">
    <property type="entry name" value="Amidohydro-rel"/>
</dbReference>
<dbReference type="RefSeq" id="WP_185127487.1">
    <property type="nucleotide sequence ID" value="NZ_JACJVO010000003.1"/>
</dbReference>
<feature type="binding site" evidence="11">
    <location>
        <begin position="321"/>
        <end position="323"/>
    </location>
    <ligand>
        <name>substrate</name>
    </ligand>
</feature>
<keyword evidence="6 9" id="KW-0119">Carbohydrate metabolism</keyword>
<dbReference type="SUPFAM" id="SSF51556">
    <property type="entry name" value="Metallo-dependent hydrolases"/>
    <property type="match status" value="1"/>
</dbReference>
<evidence type="ECO:0000256" key="7">
    <source>
        <dbReference type="ARBA" id="ARBA00047647"/>
    </source>
</evidence>
<dbReference type="GO" id="GO:0046872">
    <property type="term" value="F:metal ion binding"/>
    <property type="evidence" value="ECO:0007669"/>
    <property type="project" value="UniProtKB-KW"/>
</dbReference>
<evidence type="ECO:0000313" key="14">
    <source>
        <dbReference type="EMBL" id="MBB6729814.1"/>
    </source>
</evidence>
<comment type="caution">
    <text evidence="14">The sequence shown here is derived from an EMBL/GenBank/DDBJ whole genome shotgun (WGS) entry which is preliminary data.</text>
</comment>
<comment type="similarity">
    <text evidence="1 9">Belongs to the metallo-dependent hydrolases superfamily. NagA family.</text>
</comment>
<protein>
    <recommendedName>
        <fullName evidence="3">N-acetylglucosamine-6-phosphate deacetylase</fullName>
        <ecNumber evidence="2">3.5.1.25</ecNumber>
    </recommendedName>
</protein>
<dbReference type="InterPro" id="IPR011059">
    <property type="entry name" value="Metal-dep_hydrolase_composite"/>
</dbReference>
<keyword evidence="4 12" id="KW-0479">Metal-binding</keyword>
<dbReference type="Proteomes" id="UP000564644">
    <property type="component" value="Unassembled WGS sequence"/>
</dbReference>
<comment type="cofactor">
    <cofactor evidence="12">
        <name>a divalent metal cation</name>
        <dbReference type="ChEBI" id="CHEBI:60240"/>
    </cofactor>
    <text evidence="12">Binds 1 divalent metal cation per subunit.</text>
</comment>
<dbReference type="Gene3D" id="3.20.20.140">
    <property type="entry name" value="Metal-dependent hydrolases"/>
    <property type="match status" value="1"/>
</dbReference>
<dbReference type="EMBL" id="JACJVO010000003">
    <property type="protein sequence ID" value="MBB6729814.1"/>
    <property type="molecule type" value="Genomic_DNA"/>
</dbReference>
<dbReference type="FunFam" id="3.20.20.140:FF:000004">
    <property type="entry name" value="N-acetylglucosamine-6-phosphate deacetylase"/>
    <property type="match status" value="1"/>
</dbReference>
<evidence type="ECO:0000256" key="3">
    <source>
        <dbReference type="ARBA" id="ARBA00018029"/>
    </source>
</evidence>
<evidence type="ECO:0000256" key="10">
    <source>
        <dbReference type="PIRSR" id="PIRSR038994-1"/>
    </source>
</evidence>
<dbReference type="Gene3D" id="2.30.40.10">
    <property type="entry name" value="Urease, subunit C, domain 1"/>
    <property type="match status" value="1"/>
</dbReference>
<evidence type="ECO:0000256" key="1">
    <source>
        <dbReference type="ARBA" id="ARBA00010716"/>
    </source>
</evidence>
<feature type="binding site" evidence="11">
    <location>
        <position position="149"/>
    </location>
    <ligand>
        <name>substrate</name>
    </ligand>
</feature>
<accession>A0A7X0SGZ8</accession>
<dbReference type="NCBIfam" id="TIGR00221">
    <property type="entry name" value="nagA"/>
    <property type="match status" value="1"/>
</dbReference>
<feature type="binding site" evidence="11">
    <location>
        <begin position="228"/>
        <end position="229"/>
    </location>
    <ligand>
        <name>substrate</name>
    </ligand>
</feature>
<comment type="pathway">
    <text evidence="8">Amino-sugar metabolism; N-acetylneuraminate degradation; D-fructose 6-phosphate from N-acetylneuraminate: step 4/5.</text>
</comment>
<proteinExistence type="inferred from homology"/>
<feature type="binding site" evidence="11">
    <location>
        <position position="236"/>
    </location>
    <ligand>
        <name>substrate</name>
    </ligand>
</feature>
<comment type="catalytic activity">
    <reaction evidence="7">
        <text>N-acetyl-D-glucosamine 6-phosphate + H2O = D-glucosamine 6-phosphate + acetate</text>
        <dbReference type="Rhea" id="RHEA:22936"/>
        <dbReference type="ChEBI" id="CHEBI:15377"/>
        <dbReference type="ChEBI" id="CHEBI:30089"/>
        <dbReference type="ChEBI" id="CHEBI:57513"/>
        <dbReference type="ChEBI" id="CHEBI:58725"/>
        <dbReference type="EC" id="3.5.1.25"/>
    </reaction>
</comment>
<evidence type="ECO:0000256" key="9">
    <source>
        <dbReference type="PIRNR" id="PIRNR038994"/>
    </source>
</evidence>
<feature type="binding site" evidence="12">
    <location>
        <position position="225"/>
    </location>
    <ligand>
        <name>Zn(2+)</name>
        <dbReference type="ChEBI" id="CHEBI:29105"/>
    </ligand>
</feature>
<dbReference type="PANTHER" id="PTHR11113">
    <property type="entry name" value="N-ACETYLGLUCOSAMINE-6-PHOSPHATE DEACETYLASE"/>
    <property type="match status" value="1"/>
</dbReference>
<evidence type="ECO:0000256" key="2">
    <source>
        <dbReference type="ARBA" id="ARBA00011899"/>
    </source>
</evidence>
<dbReference type="AlphaFoldDB" id="A0A7X0SGZ8"/>
<dbReference type="GO" id="GO:0006046">
    <property type="term" value="P:N-acetylglucosamine catabolic process"/>
    <property type="evidence" value="ECO:0007669"/>
    <property type="project" value="TreeGrafter"/>
</dbReference>
<dbReference type="CDD" id="cd00854">
    <property type="entry name" value="NagA"/>
    <property type="match status" value="1"/>
</dbReference>
<feature type="domain" description="Amidohydrolase-related" evidence="13">
    <location>
        <begin position="60"/>
        <end position="391"/>
    </location>
</feature>
<gene>
    <name evidence="14" type="primary">nagA</name>
    <name evidence="14" type="ORF">H7C18_02800</name>
</gene>